<evidence type="ECO:0000256" key="6">
    <source>
        <dbReference type="ARBA" id="ARBA00023136"/>
    </source>
</evidence>
<dbReference type="PANTHER" id="PTHR10489">
    <property type="entry name" value="CELL ADHESION MOLECULE"/>
    <property type="match status" value="1"/>
</dbReference>
<evidence type="ECO:0000313" key="14">
    <source>
        <dbReference type="EMBL" id="KAJ8279827.1"/>
    </source>
</evidence>
<evidence type="ECO:0000256" key="11">
    <source>
        <dbReference type="SAM" id="MobiDB-lite"/>
    </source>
</evidence>
<feature type="region of interest" description="Disordered" evidence="11">
    <location>
        <begin position="1"/>
        <end position="77"/>
    </location>
</feature>
<dbReference type="InterPro" id="IPR000355">
    <property type="entry name" value="Chemokine_rcpt"/>
</dbReference>
<dbReference type="GO" id="GO:0007204">
    <property type="term" value="P:positive regulation of cytosolic calcium ion concentration"/>
    <property type="evidence" value="ECO:0007669"/>
    <property type="project" value="TreeGrafter"/>
</dbReference>
<dbReference type="OrthoDB" id="9874829at2759"/>
<evidence type="ECO:0000256" key="3">
    <source>
        <dbReference type="ARBA" id="ARBA00022692"/>
    </source>
</evidence>
<keyword evidence="15" id="KW-1185">Reference proteome</keyword>
<dbReference type="PRINTS" id="PR00657">
    <property type="entry name" value="CCCHEMOKINER"/>
</dbReference>
<dbReference type="Gene3D" id="1.20.1070.10">
    <property type="entry name" value="Rhodopsin 7-helix transmembrane proteins"/>
    <property type="match status" value="1"/>
</dbReference>
<keyword evidence="6 12" id="KW-0472">Membrane</keyword>
<feature type="transmembrane region" description="Helical" evidence="12">
    <location>
        <begin position="252"/>
        <end position="273"/>
    </location>
</feature>
<dbReference type="SUPFAM" id="SSF81321">
    <property type="entry name" value="Family A G protein-coupled receptor-like"/>
    <property type="match status" value="1"/>
</dbReference>
<dbReference type="InterPro" id="IPR017452">
    <property type="entry name" value="GPCR_Rhodpsn_7TM"/>
</dbReference>
<feature type="compositionally biased region" description="Polar residues" evidence="11">
    <location>
        <begin position="7"/>
        <end position="20"/>
    </location>
</feature>
<gene>
    <name evidence="14" type="ORF">COCON_G00068930</name>
</gene>
<protein>
    <recommendedName>
        <fullName evidence="13">G-protein coupled receptors family 1 profile domain-containing protein</fullName>
    </recommendedName>
</protein>
<dbReference type="PRINTS" id="PR00237">
    <property type="entry name" value="GPCRRHODOPSN"/>
</dbReference>
<dbReference type="InterPro" id="IPR000276">
    <property type="entry name" value="GPCR_Rhodpsn"/>
</dbReference>
<evidence type="ECO:0000259" key="13">
    <source>
        <dbReference type="PROSITE" id="PS50262"/>
    </source>
</evidence>
<dbReference type="GO" id="GO:0019722">
    <property type="term" value="P:calcium-mediated signaling"/>
    <property type="evidence" value="ECO:0007669"/>
    <property type="project" value="TreeGrafter"/>
</dbReference>
<feature type="domain" description="G-protein coupled receptors family 1 profile" evidence="13">
    <location>
        <begin position="155"/>
        <end position="407"/>
    </location>
</feature>
<feature type="transmembrane region" description="Helical" evidence="12">
    <location>
        <begin position="214"/>
        <end position="232"/>
    </location>
</feature>
<proteinExistence type="inferred from homology"/>
<comment type="caution">
    <text evidence="14">The sequence shown here is derived from an EMBL/GenBank/DDBJ whole genome shotgun (WGS) entry which is preliminary data.</text>
</comment>
<dbReference type="GO" id="GO:0016493">
    <property type="term" value="F:C-C chemokine receptor activity"/>
    <property type="evidence" value="ECO:0007669"/>
    <property type="project" value="TreeGrafter"/>
</dbReference>
<keyword evidence="7 10" id="KW-0675">Receptor</keyword>
<dbReference type="PROSITE" id="PS00237">
    <property type="entry name" value="G_PROTEIN_RECEP_F1_1"/>
    <property type="match status" value="1"/>
</dbReference>
<evidence type="ECO:0000256" key="9">
    <source>
        <dbReference type="ARBA" id="ARBA00023224"/>
    </source>
</evidence>
<comment type="subcellular location">
    <subcellularLocation>
        <location evidence="1">Cell membrane</location>
        <topology evidence="1">Multi-pass membrane protein</topology>
    </subcellularLocation>
</comment>
<sequence>MHGGSVQDFTLTRPTGNTRESVGVQRGEVRNGRGRPCRTSVTSAHLARPPGRATTGLPIATHGGVSTREAQSPGGGQGYSTYPAQGCGRSKDNNALQREVMEDPDYTYDYDFDNYTYNDSYYDYHTVCDKAEVRSFAKVFLPAIYTLALVVGLAGNSLVVAVYVYYKRLKTMTDVYILNLAVADLLLLLTLPFWAADAVNGWEFGVAMCKMTSALYIMNFGCGMLFLACISVDRYLAVSNGAVARAVGRKHCLLVCVLVWVVAFVLGLPDMVFTTVKHGVVRKSCLPIYPSSMARQTKATLEILEVVLSFLLPFLVMLFCYSRVARALQNIPDVTQGKKWRAFKVLLAVVGVFIATQLPYNIVKFCRAMDIIYTLVTHCEVSKSLDIAMQITESLALSHSCVNPILYAFIGTSFRQHVLKVMKSLGQRRRRFRHRNEPTVEISLNSHSASVDTTTFTI</sequence>
<keyword evidence="8" id="KW-0325">Glycoprotein</keyword>
<feature type="transmembrane region" description="Helical" evidence="12">
    <location>
        <begin position="175"/>
        <end position="194"/>
    </location>
</feature>
<evidence type="ECO:0000313" key="15">
    <source>
        <dbReference type="Proteomes" id="UP001152803"/>
    </source>
</evidence>
<comment type="similarity">
    <text evidence="10">Belongs to the G-protein coupled receptor 1 family.</text>
</comment>
<dbReference type="Proteomes" id="UP001152803">
    <property type="component" value="Unassembled WGS sequence"/>
</dbReference>
<evidence type="ECO:0000256" key="5">
    <source>
        <dbReference type="ARBA" id="ARBA00023040"/>
    </source>
</evidence>
<evidence type="ECO:0000256" key="8">
    <source>
        <dbReference type="ARBA" id="ARBA00023180"/>
    </source>
</evidence>
<feature type="transmembrane region" description="Helical" evidence="12">
    <location>
        <begin position="303"/>
        <end position="321"/>
    </location>
</feature>
<dbReference type="GO" id="GO:0009897">
    <property type="term" value="C:external side of plasma membrane"/>
    <property type="evidence" value="ECO:0007669"/>
    <property type="project" value="TreeGrafter"/>
</dbReference>
<keyword evidence="4 12" id="KW-1133">Transmembrane helix</keyword>
<dbReference type="GO" id="GO:0006955">
    <property type="term" value="P:immune response"/>
    <property type="evidence" value="ECO:0007669"/>
    <property type="project" value="TreeGrafter"/>
</dbReference>
<accession>A0A9Q1I2I5</accession>
<keyword evidence="9 10" id="KW-0807">Transducer</keyword>
<dbReference type="GO" id="GO:0060326">
    <property type="term" value="P:cell chemotaxis"/>
    <property type="evidence" value="ECO:0007669"/>
    <property type="project" value="TreeGrafter"/>
</dbReference>
<dbReference type="FunFam" id="1.20.1070.10:FF:000035">
    <property type="entry name" value="C-C chemokine receptor type 6"/>
    <property type="match status" value="1"/>
</dbReference>
<evidence type="ECO:0000256" key="12">
    <source>
        <dbReference type="SAM" id="Phobius"/>
    </source>
</evidence>
<dbReference type="InterPro" id="IPR050119">
    <property type="entry name" value="CCR1-9-like"/>
</dbReference>
<dbReference type="EMBL" id="JAFJMO010000004">
    <property type="protein sequence ID" value="KAJ8279827.1"/>
    <property type="molecule type" value="Genomic_DNA"/>
</dbReference>
<dbReference type="AlphaFoldDB" id="A0A9Q1I2I5"/>
<evidence type="ECO:0000256" key="7">
    <source>
        <dbReference type="ARBA" id="ARBA00023170"/>
    </source>
</evidence>
<dbReference type="GO" id="GO:0019957">
    <property type="term" value="F:C-C chemokine binding"/>
    <property type="evidence" value="ECO:0007669"/>
    <property type="project" value="TreeGrafter"/>
</dbReference>
<dbReference type="PANTHER" id="PTHR10489:SF733">
    <property type="entry name" value="ATYPICAL CHEMOKINE RECEPTOR 4"/>
    <property type="match status" value="1"/>
</dbReference>
<evidence type="ECO:0000256" key="2">
    <source>
        <dbReference type="ARBA" id="ARBA00022475"/>
    </source>
</evidence>
<keyword evidence="2" id="KW-1003">Cell membrane</keyword>
<feature type="transmembrane region" description="Helical" evidence="12">
    <location>
        <begin position="143"/>
        <end position="166"/>
    </location>
</feature>
<evidence type="ECO:0000256" key="10">
    <source>
        <dbReference type="RuleBase" id="RU000688"/>
    </source>
</evidence>
<dbReference type="PROSITE" id="PS50262">
    <property type="entry name" value="G_PROTEIN_RECEP_F1_2"/>
    <property type="match status" value="1"/>
</dbReference>
<dbReference type="Pfam" id="PF00001">
    <property type="entry name" value="7tm_1"/>
    <property type="match status" value="1"/>
</dbReference>
<evidence type="ECO:0000256" key="1">
    <source>
        <dbReference type="ARBA" id="ARBA00004651"/>
    </source>
</evidence>
<evidence type="ECO:0000256" key="4">
    <source>
        <dbReference type="ARBA" id="ARBA00022989"/>
    </source>
</evidence>
<keyword evidence="5 10" id="KW-0297">G-protein coupled receptor</keyword>
<reference evidence="14" key="1">
    <citation type="journal article" date="2023" name="Science">
        <title>Genome structures resolve the early diversification of teleost fishes.</title>
        <authorList>
            <person name="Parey E."/>
            <person name="Louis A."/>
            <person name="Montfort J."/>
            <person name="Bouchez O."/>
            <person name="Roques C."/>
            <person name="Iampietro C."/>
            <person name="Lluch J."/>
            <person name="Castinel A."/>
            <person name="Donnadieu C."/>
            <person name="Desvignes T."/>
            <person name="Floi Bucao C."/>
            <person name="Jouanno E."/>
            <person name="Wen M."/>
            <person name="Mejri S."/>
            <person name="Dirks R."/>
            <person name="Jansen H."/>
            <person name="Henkel C."/>
            <person name="Chen W.J."/>
            <person name="Zahm M."/>
            <person name="Cabau C."/>
            <person name="Klopp C."/>
            <person name="Thompson A.W."/>
            <person name="Robinson-Rechavi M."/>
            <person name="Braasch I."/>
            <person name="Lecointre G."/>
            <person name="Bobe J."/>
            <person name="Postlethwait J.H."/>
            <person name="Berthelot C."/>
            <person name="Roest Crollius H."/>
            <person name="Guiguen Y."/>
        </authorList>
    </citation>
    <scope>NUCLEOTIDE SEQUENCE</scope>
    <source>
        <strain evidence="14">Concon-B</strain>
    </source>
</reference>
<name>A0A9Q1I2I5_CONCO</name>
<keyword evidence="3 10" id="KW-0812">Transmembrane</keyword>
<feature type="transmembrane region" description="Helical" evidence="12">
    <location>
        <begin position="342"/>
        <end position="360"/>
    </location>
</feature>
<organism evidence="14 15">
    <name type="scientific">Conger conger</name>
    <name type="common">Conger eel</name>
    <name type="synonym">Muraena conger</name>
    <dbReference type="NCBI Taxonomy" id="82655"/>
    <lineage>
        <taxon>Eukaryota</taxon>
        <taxon>Metazoa</taxon>
        <taxon>Chordata</taxon>
        <taxon>Craniata</taxon>
        <taxon>Vertebrata</taxon>
        <taxon>Euteleostomi</taxon>
        <taxon>Actinopterygii</taxon>
        <taxon>Neopterygii</taxon>
        <taxon>Teleostei</taxon>
        <taxon>Anguilliformes</taxon>
        <taxon>Congridae</taxon>
        <taxon>Conger</taxon>
    </lineage>
</organism>